<keyword evidence="1" id="KW-0548">Nucleotidyltransferase</keyword>
<dbReference type="PANTHER" id="PTHR38767">
    <property type="entry name" value="DNA POLYMERASE III SUBUNIT CHI"/>
    <property type="match status" value="1"/>
</dbReference>
<dbReference type="GO" id="GO:0003677">
    <property type="term" value="F:DNA binding"/>
    <property type="evidence" value="ECO:0007669"/>
    <property type="project" value="InterPro"/>
</dbReference>
<keyword evidence="2" id="KW-1185">Reference proteome</keyword>
<evidence type="ECO:0000313" key="2">
    <source>
        <dbReference type="Proteomes" id="UP000007460"/>
    </source>
</evidence>
<dbReference type="OrthoDB" id="9795973at2"/>
<name>D5BRH5_PUNMI</name>
<dbReference type="Gene3D" id="3.40.50.10110">
    <property type="entry name" value="DNA polymerase III subunit chi"/>
    <property type="match status" value="1"/>
</dbReference>
<dbReference type="EC" id="2.7.7.7" evidence="1"/>
<gene>
    <name evidence="1" type="ordered locus">SAR116_0629</name>
</gene>
<keyword evidence="1" id="KW-0808">Transferase</keyword>
<dbReference type="GO" id="GO:0006260">
    <property type="term" value="P:DNA replication"/>
    <property type="evidence" value="ECO:0007669"/>
    <property type="project" value="InterPro"/>
</dbReference>
<dbReference type="SUPFAM" id="SSF102400">
    <property type="entry name" value="DNA polymerase III chi subunit"/>
    <property type="match status" value="1"/>
</dbReference>
<dbReference type="HOGENOM" id="CLU_131584_4_0_5"/>
<dbReference type="InterPro" id="IPR036768">
    <property type="entry name" value="PolIII_chi_sf"/>
</dbReference>
<sequence length="150" mass="16986">MSKIDFYHLTQTDMETVLLMLLKKTLAAGKKALILCPQPAASALDTDLWTREPDSWFAHGLDDADGQDIAKIWISTDMAVNPIKAEFVFLLHGSVPAEISQFERVFNLFDGRSEAQVQHARIQWKSWADLGTVERGYFAETDDGRWEKKA</sequence>
<dbReference type="GO" id="GO:0003887">
    <property type="term" value="F:DNA-directed DNA polymerase activity"/>
    <property type="evidence" value="ECO:0007669"/>
    <property type="project" value="UniProtKB-EC"/>
</dbReference>
<dbReference type="InterPro" id="IPR007459">
    <property type="entry name" value="DNA_pol3_chi"/>
</dbReference>
<evidence type="ECO:0000313" key="1">
    <source>
        <dbReference type="EMBL" id="ADE38872.1"/>
    </source>
</evidence>
<dbReference type="eggNOG" id="COG2927">
    <property type="taxonomic scope" value="Bacteria"/>
</dbReference>
<protein>
    <submittedName>
        <fullName evidence="1">DNA polymerase III, chi subunit</fullName>
        <ecNumber evidence="1">2.7.7.7</ecNumber>
    </submittedName>
</protein>
<dbReference type="KEGG" id="apb:SAR116_0629"/>
<accession>D5BRH5</accession>
<dbReference type="Pfam" id="PF04364">
    <property type="entry name" value="DNA_pol3_chi"/>
    <property type="match status" value="1"/>
</dbReference>
<dbReference type="RefSeq" id="WP_013045501.1">
    <property type="nucleotide sequence ID" value="NC_014010.1"/>
</dbReference>
<dbReference type="EMBL" id="CP001751">
    <property type="protein sequence ID" value="ADE38872.1"/>
    <property type="molecule type" value="Genomic_DNA"/>
</dbReference>
<dbReference type="GO" id="GO:0032298">
    <property type="term" value="P:positive regulation of DNA-templated DNA replication initiation"/>
    <property type="evidence" value="ECO:0007669"/>
    <property type="project" value="TreeGrafter"/>
</dbReference>
<dbReference type="Proteomes" id="UP000007460">
    <property type="component" value="Chromosome"/>
</dbReference>
<dbReference type="AlphaFoldDB" id="D5BRH5"/>
<dbReference type="STRING" id="488538.SAR116_0629"/>
<organism evidence="1 2">
    <name type="scientific">Puniceispirillum marinum (strain IMCC1322)</name>
    <dbReference type="NCBI Taxonomy" id="488538"/>
    <lineage>
        <taxon>Bacteria</taxon>
        <taxon>Pseudomonadati</taxon>
        <taxon>Pseudomonadota</taxon>
        <taxon>Alphaproteobacteria</taxon>
        <taxon>Candidatus Puniceispirillales</taxon>
        <taxon>Candidatus Puniceispirillaceae</taxon>
        <taxon>Candidatus Puniceispirillum</taxon>
    </lineage>
</organism>
<reference evidence="1 2" key="1">
    <citation type="journal article" date="2010" name="J. Bacteriol.">
        <title>Complete genome sequence of "Candidatus Puniceispirillum marinum" IMCC1322, a representative of the SAR116 clade in the Alphaproteobacteria.</title>
        <authorList>
            <person name="Oh H.M."/>
            <person name="Kwon K.K."/>
            <person name="Kang I."/>
            <person name="Kang S.G."/>
            <person name="Lee J.H."/>
            <person name="Kim S.J."/>
            <person name="Cho J.C."/>
        </authorList>
    </citation>
    <scope>NUCLEOTIDE SEQUENCE [LARGE SCALE GENOMIC DNA]</scope>
    <source>
        <strain evidence="1 2">IMCC1322</strain>
    </source>
</reference>
<proteinExistence type="predicted"/>
<dbReference type="PANTHER" id="PTHR38767:SF1">
    <property type="entry name" value="DNA POLYMERASE III SUBUNIT CHI"/>
    <property type="match status" value="1"/>
</dbReference>